<evidence type="ECO:0000256" key="4">
    <source>
        <dbReference type="ARBA" id="ARBA00022448"/>
    </source>
</evidence>
<dbReference type="SUPFAM" id="SSF53850">
    <property type="entry name" value="Periplasmic binding protein-like II"/>
    <property type="match status" value="1"/>
</dbReference>
<keyword evidence="7 9" id="KW-0732">Signal</keyword>
<organism evidence="10 11">
    <name type="scientific">Natronoglycomyces albus</name>
    <dbReference type="NCBI Taxonomy" id="2811108"/>
    <lineage>
        <taxon>Bacteria</taxon>
        <taxon>Bacillati</taxon>
        <taxon>Actinomycetota</taxon>
        <taxon>Actinomycetes</taxon>
        <taxon>Glycomycetales</taxon>
        <taxon>Glycomycetaceae</taxon>
        <taxon>Natronoglycomyces</taxon>
    </lineage>
</organism>
<evidence type="ECO:0000256" key="7">
    <source>
        <dbReference type="ARBA" id="ARBA00022729"/>
    </source>
</evidence>
<proteinExistence type="inferred from homology"/>
<evidence type="ECO:0000256" key="5">
    <source>
        <dbReference type="ARBA" id="ARBA00022475"/>
    </source>
</evidence>
<keyword evidence="4" id="KW-0813">Transport</keyword>
<dbReference type="Pfam" id="PF13379">
    <property type="entry name" value="NMT1_2"/>
    <property type="match status" value="1"/>
</dbReference>
<evidence type="ECO:0000313" key="10">
    <source>
        <dbReference type="EMBL" id="QSB05967.1"/>
    </source>
</evidence>
<evidence type="ECO:0000256" key="3">
    <source>
        <dbReference type="ARBA" id="ARBA00010742"/>
    </source>
</evidence>
<dbReference type="Gene3D" id="3.40.190.10">
    <property type="entry name" value="Periplasmic binding protein-like II"/>
    <property type="match status" value="2"/>
</dbReference>
<evidence type="ECO:0000256" key="9">
    <source>
        <dbReference type="SAM" id="SignalP"/>
    </source>
</evidence>
<comment type="subcellular location">
    <subcellularLocation>
        <location evidence="2">Cell inner membrane</location>
    </subcellularLocation>
    <subcellularLocation>
        <location evidence="1">Periplasm</location>
    </subcellularLocation>
</comment>
<dbReference type="PANTHER" id="PTHR30024">
    <property type="entry name" value="ALIPHATIC SULFONATES-BINDING PROTEIN-RELATED"/>
    <property type="match status" value="1"/>
</dbReference>
<dbReference type="AlphaFoldDB" id="A0A895XLL0"/>
<dbReference type="InterPro" id="IPR044527">
    <property type="entry name" value="NrtA/CpmA_ABC-bd_dom"/>
</dbReference>
<accession>A0A895XLL0</accession>
<keyword evidence="6" id="KW-0997">Cell inner membrane</keyword>
<evidence type="ECO:0000256" key="8">
    <source>
        <dbReference type="ARBA" id="ARBA00023136"/>
    </source>
</evidence>
<name>A0A895XLL0_9ACTN</name>
<keyword evidence="5" id="KW-1003">Cell membrane</keyword>
<evidence type="ECO:0000256" key="6">
    <source>
        <dbReference type="ARBA" id="ARBA00022519"/>
    </source>
</evidence>
<dbReference type="EMBL" id="CP070496">
    <property type="protein sequence ID" value="QSB05967.1"/>
    <property type="molecule type" value="Genomic_DNA"/>
</dbReference>
<dbReference type="GO" id="GO:0042597">
    <property type="term" value="C:periplasmic space"/>
    <property type="evidence" value="ECO:0007669"/>
    <property type="project" value="UniProtKB-SubCell"/>
</dbReference>
<reference evidence="10" key="1">
    <citation type="submission" date="2021-02" db="EMBL/GenBank/DDBJ databases">
        <title>Natronoglycomyces albus gen. nov., sp. nov, a haloalkaliphilic actinobacterium from a soda solonchak soil.</title>
        <authorList>
            <person name="Sorokin D.Y."/>
            <person name="Khijniak T.V."/>
            <person name="Zakharycheva A.P."/>
            <person name="Boueva O.V."/>
            <person name="Ariskina E.V."/>
            <person name="Hahnke R.L."/>
            <person name="Bunk B."/>
            <person name="Sproer C."/>
            <person name="Schumann P."/>
            <person name="Evtushenko L.I."/>
            <person name="Kublanov I.V."/>
        </authorList>
    </citation>
    <scope>NUCLEOTIDE SEQUENCE</scope>
    <source>
        <strain evidence="10">DSM 106290</strain>
    </source>
</reference>
<dbReference type="GO" id="GO:0005886">
    <property type="term" value="C:plasma membrane"/>
    <property type="evidence" value="ECO:0007669"/>
    <property type="project" value="UniProtKB-SubCell"/>
</dbReference>
<keyword evidence="8" id="KW-0472">Membrane</keyword>
<gene>
    <name evidence="10" type="ORF">JQS30_03305</name>
</gene>
<dbReference type="KEGG" id="nav:JQS30_03305"/>
<feature type="chain" id="PRO_5034907207" evidence="9">
    <location>
        <begin position="23"/>
        <end position="345"/>
    </location>
</feature>
<dbReference type="PANTHER" id="PTHR30024:SF47">
    <property type="entry name" value="TAURINE-BINDING PERIPLASMIC PROTEIN"/>
    <property type="match status" value="1"/>
</dbReference>
<evidence type="ECO:0000313" key="11">
    <source>
        <dbReference type="Proteomes" id="UP000662939"/>
    </source>
</evidence>
<keyword evidence="11" id="KW-1185">Reference proteome</keyword>
<dbReference type="Proteomes" id="UP000662939">
    <property type="component" value="Chromosome"/>
</dbReference>
<dbReference type="RefSeq" id="WP_213171978.1">
    <property type="nucleotide sequence ID" value="NZ_CP070496.1"/>
</dbReference>
<feature type="signal peptide" evidence="9">
    <location>
        <begin position="1"/>
        <end position="22"/>
    </location>
</feature>
<sequence>MRLLNKAAIALTALVTAVPILSACGNGNDENVLRLGYFANVTHAPALVAIELGLIEETLGDDVTVEPVLFNAGPTVIEALFSGAIDAAYVGPNPAINGWAQSGGEALHVISGSTSGGAALVTRDGIDAPADLAGTAIASPQLANTQDVALRYWLAEQGFDTDYYGGGDVAVTPTPNSELAAAYATGAVDGAWAVEPHLSELIIEHDANVLLDERELWEEGEFVTTHIIAASDFLAQRPEQVEALLQAHLQALDLIEDEPDQARAAANDHIESLTGNRLGEDIIAAAFDNLTFTADPIAASLYGSAEHATAVGLLDEVDLGGIYRLEHLNAVLSDHGREPISGDRV</sequence>
<dbReference type="PROSITE" id="PS51257">
    <property type="entry name" value="PROKAR_LIPOPROTEIN"/>
    <property type="match status" value="1"/>
</dbReference>
<evidence type="ECO:0000256" key="1">
    <source>
        <dbReference type="ARBA" id="ARBA00004418"/>
    </source>
</evidence>
<protein>
    <submittedName>
        <fullName evidence="10">ABC transporter substrate-binding protein</fullName>
    </submittedName>
</protein>
<comment type="similarity">
    <text evidence="3">Belongs to the bacterial solute-binding protein SsuA/TauA family.</text>
</comment>
<evidence type="ECO:0000256" key="2">
    <source>
        <dbReference type="ARBA" id="ARBA00004533"/>
    </source>
</evidence>
<dbReference type="CDD" id="cd13553">
    <property type="entry name" value="PBP2_NrtA_CpmA_like"/>
    <property type="match status" value="1"/>
</dbReference>